<dbReference type="Pfam" id="PF13477">
    <property type="entry name" value="Glyco_trans_4_2"/>
    <property type="match status" value="1"/>
</dbReference>
<gene>
    <name evidence="4" type="ORF">COK98_31255</name>
</gene>
<dbReference type="InterPro" id="IPR001296">
    <property type="entry name" value="Glyco_trans_1"/>
</dbReference>
<dbReference type="PANTHER" id="PTHR12526:SF630">
    <property type="entry name" value="GLYCOSYLTRANSFERASE"/>
    <property type="match status" value="1"/>
</dbReference>
<dbReference type="AlphaFoldDB" id="A0A9X7G4J0"/>
<proteinExistence type="inferred from homology"/>
<accession>A0A9X7G4J0</accession>
<dbReference type="PANTHER" id="PTHR12526">
    <property type="entry name" value="GLYCOSYLTRANSFERASE"/>
    <property type="match status" value="1"/>
</dbReference>
<dbReference type="SUPFAM" id="SSF53756">
    <property type="entry name" value="UDP-Glycosyltransferase/glycogen phosphorylase"/>
    <property type="match status" value="1"/>
</dbReference>
<dbReference type="EMBL" id="NVDQ01000062">
    <property type="protein sequence ID" value="PFV00503.1"/>
    <property type="molecule type" value="Genomic_DNA"/>
</dbReference>
<feature type="domain" description="Glycosyl transferase family 1" evidence="2">
    <location>
        <begin position="188"/>
        <end position="353"/>
    </location>
</feature>
<protein>
    <submittedName>
        <fullName evidence="4">Glycosyltransferase family 1 protein</fullName>
    </submittedName>
</protein>
<organism evidence="4 5">
    <name type="scientific">Bacillus cereus</name>
    <dbReference type="NCBI Taxonomy" id="1396"/>
    <lineage>
        <taxon>Bacteria</taxon>
        <taxon>Bacillati</taxon>
        <taxon>Bacillota</taxon>
        <taxon>Bacilli</taxon>
        <taxon>Bacillales</taxon>
        <taxon>Bacillaceae</taxon>
        <taxon>Bacillus</taxon>
        <taxon>Bacillus cereus group</taxon>
    </lineage>
</organism>
<comment type="similarity">
    <text evidence="1">Belongs to the glycosyltransferase group 1 family. Glycosyltransferase 4 subfamily.</text>
</comment>
<evidence type="ECO:0000259" key="2">
    <source>
        <dbReference type="Pfam" id="PF00534"/>
    </source>
</evidence>
<dbReference type="GO" id="GO:0016757">
    <property type="term" value="F:glycosyltransferase activity"/>
    <property type="evidence" value="ECO:0007669"/>
    <property type="project" value="InterPro"/>
</dbReference>
<feature type="domain" description="Glycosyltransferase subfamily 4-like N-terminal" evidence="3">
    <location>
        <begin position="15"/>
        <end position="146"/>
    </location>
</feature>
<evidence type="ECO:0000313" key="5">
    <source>
        <dbReference type="Proteomes" id="UP000226257"/>
    </source>
</evidence>
<evidence type="ECO:0000313" key="4">
    <source>
        <dbReference type="EMBL" id="PFV00503.1"/>
    </source>
</evidence>
<dbReference type="RefSeq" id="WP_098282648.1">
    <property type="nucleotide sequence ID" value="NZ_JAJERM010000009.1"/>
</dbReference>
<dbReference type="Pfam" id="PF00534">
    <property type="entry name" value="Glycos_transf_1"/>
    <property type="match status" value="1"/>
</dbReference>
<name>A0A9X7G4J0_BACCE</name>
<sequence>MKKALVVTTVSSTIKAFLIPQISLLRSKGYKVEIATHVMGDLSEFQKHIQNTVVHNVPFNRNAKSLENVYAYKMIKKIIRNTEYDLIHVHTPIAAFLTRLASTNRNTVVYTAHGFHFNENGSSISNFIYKTMEKIAATKTDKLVVINKDDYEIGKSIIDPSKLQYIKGVGVDMNEYNKDIIDDKEKIAFKRELGINRDTKVITHIAEINSNKRQIDTVLAAEKLREMYGDNFVVLLAGRGPLHESIKEKIQELGLEKYVKCLGFRNDINKILSITDIGMLISLREGLPKSVMEMMAMKIPVLLTNIRGNRDLVKHNENGILVDIKSPNQIAEGWHRILTDSILANQFKEKSYNKILNEYSLEKVLYNLGRLYDELI</sequence>
<dbReference type="CDD" id="cd03808">
    <property type="entry name" value="GT4_CapM-like"/>
    <property type="match status" value="1"/>
</dbReference>
<dbReference type="Proteomes" id="UP000226257">
    <property type="component" value="Unassembled WGS sequence"/>
</dbReference>
<comment type="caution">
    <text evidence="4">The sequence shown here is derived from an EMBL/GenBank/DDBJ whole genome shotgun (WGS) entry which is preliminary data.</text>
</comment>
<reference evidence="4 5" key="1">
    <citation type="submission" date="2017-09" db="EMBL/GenBank/DDBJ databases">
        <title>Large-scale bioinformatics analysis of Bacillus genomes uncovers conserved roles of natural products in bacterial physiology.</title>
        <authorList>
            <consortium name="Agbiome Team Llc"/>
            <person name="Bleich R.M."/>
            <person name="Grubbs K.J."/>
            <person name="Santa Maria K.C."/>
            <person name="Allen S.E."/>
            <person name="Farag S."/>
            <person name="Shank E.A."/>
            <person name="Bowers A."/>
        </authorList>
    </citation>
    <scope>NUCLEOTIDE SEQUENCE [LARGE SCALE GENOMIC DNA]</scope>
    <source>
        <strain evidence="4 5">AFS060282</strain>
    </source>
</reference>
<dbReference type="InterPro" id="IPR028098">
    <property type="entry name" value="Glyco_trans_4-like_N"/>
</dbReference>
<dbReference type="Gene3D" id="3.40.50.2000">
    <property type="entry name" value="Glycogen Phosphorylase B"/>
    <property type="match status" value="2"/>
</dbReference>
<evidence type="ECO:0000259" key="3">
    <source>
        <dbReference type="Pfam" id="PF13477"/>
    </source>
</evidence>
<evidence type="ECO:0000256" key="1">
    <source>
        <dbReference type="ARBA" id="ARBA00009481"/>
    </source>
</evidence>